<protein>
    <recommendedName>
        <fullName evidence="2">DUF4220 domain-containing protein</fullName>
    </recommendedName>
</protein>
<comment type="caution">
    <text evidence="3">The sequence shown here is derived from an EMBL/GenBank/DDBJ whole genome shotgun (WGS) entry which is preliminary data.</text>
</comment>
<feature type="transmembrane region" description="Helical" evidence="1">
    <location>
        <begin position="130"/>
        <end position="149"/>
    </location>
</feature>
<keyword evidence="1" id="KW-1133">Transmembrane helix</keyword>
<reference evidence="3" key="1">
    <citation type="submission" date="2021-01" db="EMBL/GenBank/DDBJ databases">
        <authorList>
            <person name="Lovell J.T."/>
            <person name="Bentley N."/>
            <person name="Bhattarai G."/>
            <person name="Jenkins J.W."/>
            <person name="Sreedasyam A."/>
            <person name="Alarcon Y."/>
            <person name="Bock C."/>
            <person name="Boston L."/>
            <person name="Carlson J."/>
            <person name="Cervantes K."/>
            <person name="Clermont K."/>
            <person name="Krom N."/>
            <person name="Kubenka K."/>
            <person name="Mamidi S."/>
            <person name="Mattison C."/>
            <person name="Monteros M."/>
            <person name="Pisani C."/>
            <person name="Plott C."/>
            <person name="Rajasekar S."/>
            <person name="Rhein H.S."/>
            <person name="Rohla C."/>
            <person name="Song M."/>
            <person name="Hilaire R.S."/>
            <person name="Shu S."/>
            <person name="Wells L."/>
            <person name="Wang X."/>
            <person name="Webber J."/>
            <person name="Heerema R.J."/>
            <person name="Klein P."/>
            <person name="Conner P."/>
            <person name="Grauke L."/>
            <person name="Grimwood J."/>
            <person name="Schmutz J."/>
            <person name="Randall J.J."/>
        </authorList>
    </citation>
    <scope>NUCLEOTIDE SEQUENCE</scope>
    <source>
        <tissue evidence="3">Leaf</tissue>
    </source>
</reference>
<evidence type="ECO:0000259" key="2">
    <source>
        <dbReference type="Pfam" id="PF13968"/>
    </source>
</evidence>
<proteinExistence type="predicted"/>
<dbReference type="Proteomes" id="UP000811246">
    <property type="component" value="Chromosome 16"/>
</dbReference>
<feature type="transmembrane region" description="Helical" evidence="1">
    <location>
        <begin position="50"/>
        <end position="73"/>
    </location>
</feature>
<evidence type="ECO:0000313" key="3">
    <source>
        <dbReference type="EMBL" id="KAG6672048.1"/>
    </source>
</evidence>
<dbReference type="EMBL" id="CM031840">
    <property type="protein sequence ID" value="KAG6672048.1"/>
    <property type="molecule type" value="Genomic_DNA"/>
</dbReference>
<dbReference type="Pfam" id="PF13968">
    <property type="entry name" value="DUF4220"/>
    <property type="match status" value="1"/>
</dbReference>
<keyword evidence="1" id="KW-0812">Transmembrane</keyword>
<name>A0A922A616_CARIL</name>
<evidence type="ECO:0000313" key="4">
    <source>
        <dbReference type="Proteomes" id="UP000811246"/>
    </source>
</evidence>
<dbReference type="AlphaFoldDB" id="A0A922A616"/>
<dbReference type="InterPro" id="IPR025315">
    <property type="entry name" value="DUF4220"/>
</dbReference>
<feature type="transmembrane region" description="Helical" evidence="1">
    <location>
        <begin position="346"/>
        <end position="367"/>
    </location>
</feature>
<dbReference type="PANTHER" id="PTHR31325">
    <property type="entry name" value="OS01G0798800 PROTEIN-RELATED"/>
    <property type="match status" value="1"/>
</dbReference>
<dbReference type="InterPro" id="IPR007658">
    <property type="entry name" value="DUF594"/>
</dbReference>
<evidence type="ECO:0000256" key="1">
    <source>
        <dbReference type="SAM" id="Phobius"/>
    </source>
</evidence>
<gene>
    <name evidence="3" type="ORF">I3842_16G037600</name>
</gene>
<feature type="transmembrane region" description="Helical" evidence="1">
    <location>
        <begin position="156"/>
        <end position="172"/>
    </location>
</feature>
<feature type="domain" description="DUF4220" evidence="2">
    <location>
        <begin position="56"/>
        <end position="434"/>
    </location>
</feature>
<feature type="transmembrane region" description="Helical" evidence="1">
    <location>
        <begin position="20"/>
        <end position="38"/>
    </location>
</feature>
<dbReference type="Pfam" id="PF04578">
    <property type="entry name" value="DUF594"/>
    <property type="match status" value="1"/>
</dbReference>
<organism evidence="3 4">
    <name type="scientific">Carya illinoinensis</name>
    <name type="common">Pecan</name>
    <dbReference type="NCBI Taxonomy" id="32201"/>
    <lineage>
        <taxon>Eukaryota</taxon>
        <taxon>Viridiplantae</taxon>
        <taxon>Streptophyta</taxon>
        <taxon>Embryophyta</taxon>
        <taxon>Tracheophyta</taxon>
        <taxon>Spermatophyta</taxon>
        <taxon>Magnoliopsida</taxon>
        <taxon>eudicotyledons</taxon>
        <taxon>Gunneridae</taxon>
        <taxon>Pentapetalae</taxon>
        <taxon>rosids</taxon>
        <taxon>fabids</taxon>
        <taxon>Fagales</taxon>
        <taxon>Juglandaceae</taxon>
        <taxon>Carya</taxon>
    </lineage>
</organism>
<feature type="transmembrane region" description="Helical" evidence="1">
    <location>
        <begin position="314"/>
        <end position="334"/>
    </location>
</feature>
<accession>A0A922A616</accession>
<sequence length="808" mass="92153">MWRSMVEVIPQRLKKTWEKQNIRGVILLSLLLQTILILGAPFRKRTGKKLVILLIWVSYLFADWAASFAVGLISNSQNSSENGAQNANGAHNVTQSANSALLAFWSPFLLLHLGGPDTITAFALEDNELWLRHFLSLVFQVVATVYVFLQTIPNDLWLATLLMFFAGIVKYAERTRSLYLASLGSFRESMLKEPDPGPNYAKLMEEYSSKKDAGLPADIDLTAEPDKESKVAFFTVKEDRLNDFEVVEYAYHFFKIFKGLIVDLIFSFRERNESRAFFQVRTPEDALRVIEVELNFIYEVLYTKVVVVHDVKGYFFRALSFTSIWVALALFISLHKPHLSKSDIGITYTLLIGALSLELIALFMLIFSDWTIASLKKTKNFPIVGSIFKIYLKIKSSRWAECKEGSDTMFSKLATPIILRRWSESVSGFNLITYCLKERPKKFHEVKVESGFGITKWIGYLKIIWEYCWKRVVDYLGVKDLLDELKYVASQPFKKKLWQFIFSELLQKSKDADDAETTKRICSARGAYVLEEYGKVENLEIDKKLIADYVVNVNFDESLLLWHIATELCYEKEVNKSADPAKQGGMVSRWIHWLWHNAKEICIIVDVAAKGSKTDGSVKTEVNANDSARIAIPTADDSTNDHREFSKLLSDYMLYLLVMQPTMMSAVAGIGQIRFRDTCAEAEKFFSRKGLRPTQEHTACESLLGVNTHVKPIHVKGDRSKSVLFDACMLSKELEKLGEKEKWEIMSKVWVEMLSYASSHCRPFTHAQQVSKGGQLITLVWLLMAHFGLGEQFLINEGHARAKLIVGK</sequence>
<keyword evidence="1" id="KW-0472">Membrane</keyword>